<dbReference type="GO" id="GO:0016020">
    <property type="term" value="C:membrane"/>
    <property type="evidence" value="ECO:0007669"/>
    <property type="project" value="UniProtKB-SubCell"/>
</dbReference>
<dbReference type="GO" id="GO:0005783">
    <property type="term" value="C:endoplasmic reticulum"/>
    <property type="evidence" value="ECO:0007669"/>
    <property type="project" value="InterPro"/>
</dbReference>
<feature type="region of interest" description="Disordered" evidence="5">
    <location>
        <begin position="60"/>
        <end position="79"/>
    </location>
</feature>
<name>A0AAV7Y2C1_9EUKA</name>
<keyword evidence="7" id="KW-0732">Signal</keyword>
<reference evidence="8" key="1">
    <citation type="submission" date="2022-08" db="EMBL/GenBank/DDBJ databases">
        <title>Novel sulphate-reducing endosymbionts in the free-living metamonad Anaeramoeba.</title>
        <authorList>
            <person name="Jerlstrom-Hultqvist J."/>
            <person name="Cepicka I."/>
            <person name="Gallot-Lavallee L."/>
            <person name="Salas-Leiva D."/>
            <person name="Curtis B.A."/>
            <person name="Zahonova K."/>
            <person name="Pipaliya S."/>
            <person name="Dacks J."/>
            <person name="Roger A.J."/>
        </authorList>
    </citation>
    <scope>NUCLEOTIDE SEQUENCE</scope>
    <source>
        <strain evidence="8">Busselton2</strain>
    </source>
</reference>
<feature type="region of interest" description="Disordered" evidence="5">
    <location>
        <begin position="381"/>
        <end position="448"/>
    </location>
</feature>
<protein>
    <submittedName>
        <fullName evidence="8">Coiled-coil domain-containing protein</fullName>
    </submittedName>
</protein>
<dbReference type="PANTHER" id="PTHR12883">
    <property type="entry name" value="ADIPOCYTE-SPECIFIC PROTEIN 4-RELATED"/>
    <property type="match status" value="1"/>
</dbReference>
<evidence type="ECO:0000256" key="2">
    <source>
        <dbReference type="ARBA" id="ARBA00022692"/>
    </source>
</evidence>
<evidence type="ECO:0000256" key="4">
    <source>
        <dbReference type="ARBA" id="ARBA00023136"/>
    </source>
</evidence>
<feature type="compositionally biased region" description="Acidic residues" evidence="5">
    <location>
        <begin position="70"/>
        <end position="79"/>
    </location>
</feature>
<feature type="transmembrane region" description="Helical" evidence="6">
    <location>
        <begin position="141"/>
        <end position="159"/>
    </location>
</feature>
<accession>A0AAV7Y2C1</accession>
<comment type="subcellular location">
    <subcellularLocation>
        <location evidence="1">Membrane</location>
        <topology evidence="1">Single-pass membrane protein</topology>
    </subcellularLocation>
</comment>
<evidence type="ECO:0000313" key="8">
    <source>
        <dbReference type="EMBL" id="KAJ3424003.1"/>
    </source>
</evidence>
<evidence type="ECO:0000256" key="1">
    <source>
        <dbReference type="ARBA" id="ARBA00004167"/>
    </source>
</evidence>
<organism evidence="8 9">
    <name type="scientific">Anaeramoeba flamelloides</name>
    <dbReference type="NCBI Taxonomy" id="1746091"/>
    <lineage>
        <taxon>Eukaryota</taxon>
        <taxon>Metamonada</taxon>
        <taxon>Anaeramoebidae</taxon>
        <taxon>Anaeramoeba</taxon>
    </lineage>
</organism>
<feature type="compositionally biased region" description="Basic residues" evidence="5">
    <location>
        <begin position="435"/>
        <end position="448"/>
    </location>
</feature>
<keyword evidence="4 6" id="KW-0472">Membrane</keyword>
<dbReference type="InterPro" id="IPR012879">
    <property type="entry name" value="CCDC47"/>
</dbReference>
<feature type="chain" id="PRO_5043653212" evidence="7">
    <location>
        <begin position="22"/>
        <end position="448"/>
    </location>
</feature>
<feature type="compositionally biased region" description="Basic and acidic residues" evidence="5">
    <location>
        <begin position="381"/>
        <end position="416"/>
    </location>
</feature>
<feature type="signal peptide" evidence="7">
    <location>
        <begin position="1"/>
        <end position="21"/>
    </location>
</feature>
<comment type="caution">
    <text evidence="8">The sequence shown here is derived from an EMBL/GenBank/DDBJ whole genome shotgun (WGS) entry which is preliminary data.</text>
</comment>
<evidence type="ECO:0000313" key="9">
    <source>
        <dbReference type="Proteomes" id="UP001146793"/>
    </source>
</evidence>
<keyword evidence="2 6" id="KW-0812">Transmembrane</keyword>
<dbReference type="GO" id="GO:0032469">
    <property type="term" value="P:endoplasmic reticulum calcium ion homeostasis"/>
    <property type="evidence" value="ECO:0007669"/>
    <property type="project" value="InterPro"/>
</dbReference>
<evidence type="ECO:0000256" key="7">
    <source>
        <dbReference type="SAM" id="SignalP"/>
    </source>
</evidence>
<dbReference type="Proteomes" id="UP001146793">
    <property type="component" value="Unassembled WGS sequence"/>
</dbReference>
<proteinExistence type="predicted"/>
<evidence type="ECO:0000256" key="6">
    <source>
        <dbReference type="SAM" id="Phobius"/>
    </source>
</evidence>
<evidence type="ECO:0000256" key="5">
    <source>
        <dbReference type="SAM" id="MobiDB-lite"/>
    </source>
</evidence>
<dbReference type="EMBL" id="JANTQA010000075">
    <property type="protein sequence ID" value="KAJ3424003.1"/>
    <property type="molecule type" value="Genomic_DNA"/>
</dbReference>
<feature type="compositionally biased region" description="Basic and acidic residues" evidence="5">
    <location>
        <begin position="423"/>
        <end position="434"/>
    </location>
</feature>
<dbReference type="GO" id="GO:0005509">
    <property type="term" value="F:calcium ion binding"/>
    <property type="evidence" value="ECO:0007669"/>
    <property type="project" value="InterPro"/>
</dbReference>
<keyword evidence="3 6" id="KW-1133">Transmembrane helix</keyword>
<sequence>MYIKSLLFFLLIVLCFQFISTKKNEPDTDFFSDDDIIFSDDEITDDSDSDLDVDMEYLKNAGKPSKEGEELNQDQDLEEHSEEDFFSDDFDGDEDDGFKQDDFKKLKKDLDKKKGIKIEEIQVKGKTDKKYVRVKFRLGPFEFLMVGLLLFFVSLWFFGKRKNKMIAQKFRDQFFEIFEKQFCIVGQGVDSQLTKLASHEYWLYCTGRKQLHSLLAQIKLKKRQDLFHYILGWMYSPNNNDQVVIDVLFDNIKPFIYAVTKKSNKKRIIRDCYDIKTFADPIDKFVSDYCVITDCRSVANDFNTQKFQKLLNDNQEFLELIHVTDRNPYGKHQNNLRFVFNLPPTNKMESLNELMNFVFEFIDLIPNVKMQQKQIQKANELRKKADANLKKNEEEERNDRKEEEKRKKIEEEEKKVQNMSQEQQEKYYKRQEKKMLRKQGPKMKKIKV</sequence>
<evidence type="ECO:0000256" key="3">
    <source>
        <dbReference type="ARBA" id="ARBA00022989"/>
    </source>
</evidence>
<dbReference type="Pfam" id="PF07946">
    <property type="entry name" value="CCDC47"/>
    <property type="match status" value="1"/>
</dbReference>
<dbReference type="AlphaFoldDB" id="A0AAV7Y2C1"/>
<gene>
    <name evidence="8" type="ORF">M0812_29635</name>
</gene>
<dbReference type="PANTHER" id="PTHR12883:SF0">
    <property type="entry name" value="PAT COMPLEX SUBUNIT CCDC47"/>
    <property type="match status" value="1"/>
</dbReference>